<organism evidence="2 3">
    <name type="scientific">Spirosoma rhododendri</name>
    <dbReference type="NCBI Taxonomy" id="2728024"/>
    <lineage>
        <taxon>Bacteria</taxon>
        <taxon>Pseudomonadati</taxon>
        <taxon>Bacteroidota</taxon>
        <taxon>Cytophagia</taxon>
        <taxon>Cytophagales</taxon>
        <taxon>Cytophagaceae</taxon>
        <taxon>Spirosoma</taxon>
    </lineage>
</organism>
<dbReference type="Proteomes" id="UP000501128">
    <property type="component" value="Chromosome"/>
</dbReference>
<sequence length="161" mass="17917">MTTDAQVQPLTLVPKTIPPFTALVSSLRTTLKRLHECEPVMQALYGEAARLNLIINGPSQWHYTGASGDDNQEFQLDVVLPIQQTGAPSEVCSYKELPGFSCVSHVYTGPWTDMPAVYDRVFAQFYRDGYTEGNIVREIHTVVDMNDPAKCVTEVQVGIIR</sequence>
<evidence type="ECO:0000313" key="3">
    <source>
        <dbReference type="Proteomes" id="UP000501128"/>
    </source>
</evidence>
<dbReference type="SUPFAM" id="SSF55136">
    <property type="entry name" value="Probable bacterial effector-binding domain"/>
    <property type="match status" value="1"/>
</dbReference>
<protein>
    <submittedName>
        <fullName evidence="2">GyrI-like domain-containing protein</fullName>
    </submittedName>
</protein>
<dbReference type="AlphaFoldDB" id="A0A7L5DPE5"/>
<feature type="domain" description="AraC effector-binding" evidence="1">
    <location>
        <begin position="12"/>
        <end position="160"/>
    </location>
</feature>
<dbReference type="RefSeq" id="WP_169549543.1">
    <property type="nucleotide sequence ID" value="NZ_CP051677.1"/>
</dbReference>
<evidence type="ECO:0000313" key="2">
    <source>
        <dbReference type="EMBL" id="QJD77600.1"/>
    </source>
</evidence>
<dbReference type="Pfam" id="PF06445">
    <property type="entry name" value="GyrI-like"/>
    <property type="match status" value="1"/>
</dbReference>
<dbReference type="KEGG" id="srho:HH216_03580"/>
<dbReference type="SMART" id="SM00871">
    <property type="entry name" value="AraC_E_bind"/>
    <property type="match status" value="1"/>
</dbReference>
<accession>A0A7L5DPE5</accession>
<dbReference type="Gene3D" id="3.20.80.10">
    <property type="entry name" value="Regulatory factor, effector binding domain"/>
    <property type="match status" value="1"/>
</dbReference>
<evidence type="ECO:0000259" key="1">
    <source>
        <dbReference type="SMART" id="SM00871"/>
    </source>
</evidence>
<dbReference type="InterPro" id="IPR029442">
    <property type="entry name" value="GyrI-like"/>
</dbReference>
<gene>
    <name evidence="2" type="ORF">HH216_03580</name>
</gene>
<name>A0A7L5DPE5_9BACT</name>
<dbReference type="InterPro" id="IPR011256">
    <property type="entry name" value="Reg_factor_effector_dom_sf"/>
</dbReference>
<reference evidence="2 3" key="1">
    <citation type="submission" date="2020-04" db="EMBL/GenBank/DDBJ databases">
        <title>Genome sequencing of novel species.</title>
        <authorList>
            <person name="Heo J."/>
            <person name="Kim S.-J."/>
            <person name="Kim J.-S."/>
            <person name="Hong S.-B."/>
            <person name="Kwon S.-W."/>
        </authorList>
    </citation>
    <scope>NUCLEOTIDE SEQUENCE [LARGE SCALE GENOMIC DNA]</scope>
    <source>
        <strain evidence="2 3">CJU-R4</strain>
    </source>
</reference>
<proteinExistence type="predicted"/>
<dbReference type="InterPro" id="IPR010499">
    <property type="entry name" value="AraC_E-bd"/>
</dbReference>
<keyword evidence="3" id="KW-1185">Reference proteome</keyword>
<dbReference type="EMBL" id="CP051677">
    <property type="protein sequence ID" value="QJD77600.1"/>
    <property type="molecule type" value="Genomic_DNA"/>
</dbReference>